<protein>
    <submittedName>
        <fullName evidence="4">Putative naringenin-chalcone synthase</fullName>
    </submittedName>
</protein>
<dbReference type="GO" id="GO:0016747">
    <property type="term" value="F:acyltransferase activity, transferring groups other than amino-acyl groups"/>
    <property type="evidence" value="ECO:0007669"/>
    <property type="project" value="InterPro"/>
</dbReference>
<evidence type="ECO:0000256" key="1">
    <source>
        <dbReference type="ARBA" id="ARBA00022679"/>
    </source>
</evidence>
<dbReference type="GO" id="GO:0030639">
    <property type="term" value="P:polyketide biosynthetic process"/>
    <property type="evidence" value="ECO:0007669"/>
    <property type="project" value="TreeGrafter"/>
</dbReference>
<name>A0A841BKP2_9ACTN</name>
<proteinExistence type="predicted"/>
<evidence type="ECO:0000256" key="2">
    <source>
        <dbReference type="PIRSR" id="PIRSR000451-1"/>
    </source>
</evidence>
<feature type="domain" description="Chalcone/stilbene synthase N-terminal" evidence="3">
    <location>
        <begin position="59"/>
        <end position="196"/>
    </location>
</feature>
<dbReference type="AlphaFoldDB" id="A0A841BKP2"/>
<evidence type="ECO:0000313" key="4">
    <source>
        <dbReference type="EMBL" id="MBB5867322.1"/>
    </source>
</evidence>
<dbReference type="PANTHER" id="PTHR11877:SF46">
    <property type="entry name" value="TYPE III POLYKETIDE SYNTHASE A"/>
    <property type="match status" value="1"/>
</dbReference>
<evidence type="ECO:0000313" key="5">
    <source>
        <dbReference type="Proteomes" id="UP000587527"/>
    </source>
</evidence>
<accession>A0A841BKP2</accession>
<dbReference type="Pfam" id="PF00195">
    <property type="entry name" value="Chal_sti_synt_N"/>
    <property type="match status" value="1"/>
</dbReference>
<dbReference type="PIRSF" id="PIRSF000451">
    <property type="entry name" value="PKS_III"/>
    <property type="match status" value="1"/>
</dbReference>
<dbReference type="PANTHER" id="PTHR11877">
    <property type="entry name" value="HYDROXYMETHYLGLUTARYL-COA SYNTHASE"/>
    <property type="match status" value="1"/>
</dbReference>
<dbReference type="Gene3D" id="3.40.47.10">
    <property type="match status" value="2"/>
</dbReference>
<feature type="active site" description="Acyl-thioester intermediate" evidence="2">
    <location>
        <position position="137"/>
    </location>
</feature>
<organism evidence="4 5">
    <name type="scientific">Allocatelliglobosispora scoriae</name>
    <dbReference type="NCBI Taxonomy" id="643052"/>
    <lineage>
        <taxon>Bacteria</taxon>
        <taxon>Bacillati</taxon>
        <taxon>Actinomycetota</taxon>
        <taxon>Actinomycetes</taxon>
        <taxon>Micromonosporales</taxon>
        <taxon>Micromonosporaceae</taxon>
        <taxon>Allocatelliglobosispora</taxon>
    </lineage>
</organism>
<reference evidence="4 5" key="1">
    <citation type="submission" date="2020-08" db="EMBL/GenBank/DDBJ databases">
        <title>Sequencing the genomes of 1000 actinobacteria strains.</title>
        <authorList>
            <person name="Klenk H.-P."/>
        </authorList>
    </citation>
    <scope>NUCLEOTIDE SEQUENCE [LARGE SCALE GENOMIC DNA]</scope>
    <source>
        <strain evidence="4 5">DSM 45362</strain>
    </source>
</reference>
<dbReference type="InterPro" id="IPR016039">
    <property type="entry name" value="Thiolase-like"/>
</dbReference>
<dbReference type="RefSeq" id="WP_184831909.1">
    <property type="nucleotide sequence ID" value="NZ_JACHMN010000001.1"/>
</dbReference>
<gene>
    <name evidence="4" type="ORF">F4553_000701</name>
</gene>
<keyword evidence="1" id="KW-0808">Transferase</keyword>
<dbReference type="Proteomes" id="UP000587527">
    <property type="component" value="Unassembled WGS sequence"/>
</dbReference>
<evidence type="ECO:0000259" key="3">
    <source>
        <dbReference type="Pfam" id="PF00195"/>
    </source>
</evidence>
<dbReference type="InterPro" id="IPR001099">
    <property type="entry name" value="Chalcone/stilbene_synt_N"/>
</dbReference>
<dbReference type="InterPro" id="IPR011141">
    <property type="entry name" value="Polyketide_synthase_type-III"/>
</dbReference>
<sequence>MPVIHRPVLALPDNEVALDEILEHLERAYAHTPDLDRALRVVRACDVKTRRYARPLDEMAGASLGRRVEWHFADSCDLGETAARQALAEAGLTPADVGVLIAVTSAGYRMPGLDIALSERLGLSSTTRRMPVISLGCAGAAYGLDRAVEQATLRPDQVVLVVCADMFPSFFHPDDIELDSMIFRGLMADGAAACVVRGGESDHGPSITDSWHYTPPGTSDIVGYRLDGDGFHGFNSARLFSAIATFLPHLIDWFGGQPDFVVPHPGGPRILRMLAAALPNGPALLENARRSLAEHGNMGAPSTMDILARTFDDPPAPGSRGVLIGIGPGMTMIACRTTWH</sequence>
<comment type="caution">
    <text evidence="4">The sequence shown here is derived from an EMBL/GenBank/DDBJ whole genome shotgun (WGS) entry which is preliminary data.</text>
</comment>
<dbReference type="EMBL" id="JACHMN010000001">
    <property type="protein sequence ID" value="MBB5867322.1"/>
    <property type="molecule type" value="Genomic_DNA"/>
</dbReference>
<dbReference type="SUPFAM" id="SSF53901">
    <property type="entry name" value="Thiolase-like"/>
    <property type="match status" value="2"/>
</dbReference>
<keyword evidence="5" id="KW-1185">Reference proteome</keyword>